<dbReference type="AlphaFoldDB" id="A0A372LJY5"/>
<comment type="caution">
    <text evidence="1">The sequence shown here is derived from an EMBL/GenBank/DDBJ whole genome shotgun (WGS) entry which is preliminary data.</text>
</comment>
<reference evidence="1 2" key="1">
    <citation type="submission" date="2018-08" db="EMBL/GenBank/DDBJ databases">
        <title>Bacillus chawlae sp. nov., Bacillus glennii sp. nov., and Bacillus saganii sp. nov. Isolated from the Vehicle Assembly Building at Kennedy Space Center where the Viking Spacecraft were Assembled.</title>
        <authorList>
            <person name="Seuylemezian A."/>
            <person name="Vaishampayan P."/>
        </authorList>
    </citation>
    <scope>NUCLEOTIDE SEQUENCE [LARGE SCALE GENOMIC DNA]</scope>
    <source>
        <strain evidence="1 2">V44-8</strain>
    </source>
</reference>
<evidence type="ECO:0000313" key="2">
    <source>
        <dbReference type="Proteomes" id="UP000262939"/>
    </source>
</evidence>
<sequence length="90" mass="10775">MRYAWNDPTKDKIHIFIESVLYGLFDYSLRHKPTDADEQIKFKQLLIHTIAHEYHHSVQKEQGVDMGNLTQQHEDDCDRFADDFITKYFS</sequence>
<proteinExistence type="predicted"/>
<dbReference type="EMBL" id="QVTD01000001">
    <property type="protein sequence ID" value="RFU66745.1"/>
    <property type="molecule type" value="Genomic_DNA"/>
</dbReference>
<organism evidence="1 2">
    <name type="scientific">Peribacillus glennii</name>
    <dbReference type="NCBI Taxonomy" id="2303991"/>
    <lineage>
        <taxon>Bacteria</taxon>
        <taxon>Bacillati</taxon>
        <taxon>Bacillota</taxon>
        <taxon>Bacilli</taxon>
        <taxon>Bacillales</taxon>
        <taxon>Bacillaceae</taxon>
        <taxon>Peribacillus</taxon>
    </lineage>
</organism>
<keyword evidence="2" id="KW-1185">Reference proteome</keyword>
<accession>A0A372LJY5</accession>
<dbReference type="Proteomes" id="UP000262939">
    <property type="component" value="Unassembled WGS sequence"/>
</dbReference>
<evidence type="ECO:0000313" key="1">
    <source>
        <dbReference type="EMBL" id="RFU66745.1"/>
    </source>
</evidence>
<gene>
    <name evidence="1" type="ORF">D0466_01140</name>
</gene>
<protein>
    <submittedName>
        <fullName evidence="1">Uncharacterized protein</fullName>
    </submittedName>
</protein>
<name>A0A372LJY5_9BACI</name>